<evidence type="ECO:0000313" key="1">
    <source>
        <dbReference type="EMBL" id="CAB4219812.1"/>
    </source>
</evidence>
<reference evidence="1" key="1">
    <citation type="submission" date="2020-05" db="EMBL/GenBank/DDBJ databases">
        <authorList>
            <person name="Chiriac C."/>
            <person name="Salcher M."/>
            <person name="Ghai R."/>
            <person name="Kavagutti S V."/>
        </authorList>
    </citation>
    <scope>NUCLEOTIDE SEQUENCE</scope>
</reference>
<dbReference type="EMBL" id="LR797486">
    <property type="protein sequence ID" value="CAB4219812.1"/>
    <property type="molecule type" value="Genomic_DNA"/>
</dbReference>
<proteinExistence type="predicted"/>
<name>A0A6J5SW57_9CAUD</name>
<accession>A0A6J5SW57</accession>
<protein>
    <submittedName>
        <fullName evidence="1">Uncharacterized protein</fullName>
    </submittedName>
</protein>
<gene>
    <name evidence="1" type="ORF">UFOVP1639_22</name>
</gene>
<sequence>MATGTFGFRADSRDPIKITGLSEVQRNLRKLSTDALDLNKTEFLETNKQVAEIVINETKKYVPFLTGALAAAIRNASTKKSAKVRAGNAAVPYAGPIHFGWPSRSIKPNTFLYEAIDARKSEVANRYAELVSDLILKYDLG</sequence>
<organism evidence="1">
    <name type="scientific">uncultured Caudovirales phage</name>
    <dbReference type="NCBI Taxonomy" id="2100421"/>
    <lineage>
        <taxon>Viruses</taxon>
        <taxon>Duplodnaviria</taxon>
        <taxon>Heunggongvirae</taxon>
        <taxon>Uroviricota</taxon>
        <taxon>Caudoviricetes</taxon>
        <taxon>Peduoviridae</taxon>
        <taxon>Maltschvirus</taxon>
        <taxon>Maltschvirus maltsch</taxon>
    </lineage>
</organism>